<dbReference type="Proteomes" id="UP001152749">
    <property type="component" value="Chromosome"/>
</dbReference>
<dbReference type="Pfam" id="PF04493">
    <property type="entry name" value="Endonuclease_5"/>
    <property type="match status" value="1"/>
</dbReference>
<dbReference type="KEGG" id="fcs:TRV642_1960"/>
<evidence type="ECO:0000313" key="1">
    <source>
        <dbReference type="EMBL" id="CAA9197856.1"/>
    </source>
</evidence>
<evidence type="ECO:0000313" key="3">
    <source>
        <dbReference type="Proteomes" id="UP000474567"/>
    </source>
</evidence>
<evidence type="ECO:0000313" key="2">
    <source>
        <dbReference type="EMBL" id="CAI2766891.1"/>
    </source>
</evidence>
<evidence type="ECO:0000313" key="4">
    <source>
        <dbReference type="Proteomes" id="UP001152749"/>
    </source>
</evidence>
<dbReference type="GO" id="GO:0004519">
    <property type="term" value="F:endonuclease activity"/>
    <property type="evidence" value="ECO:0007669"/>
    <property type="project" value="InterPro"/>
</dbReference>
<reference evidence="2" key="2">
    <citation type="submission" date="2022-09" db="EMBL/GenBank/DDBJ databases">
        <authorList>
            <person name="Duchaud E."/>
        </authorList>
    </citation>
    <scope>NUCLEOTIDE SEQUENCE</scope>
    <source>
        <strain evidence="2">TRV642</strain>
    </source>
</reference>
<dbReference type="InterPro" id="IPR007581">
    <property type="entry name" value="Endonuclease-V"/>
</dbReference>
<reference evidence="1 3" key="1">
    <citation type="submission" date="2020-02" db="EMBL/GenBank/DDBJ databases">
        <authorList>
            <person name="Criscuolo A."/>
        </authorList>
    </citation>
    <scope>NUCLEOTIDE SEQUENCE [LARGE SCALE GENOMIC DNA]</scope>
    <source>
        <strain evidence="1">CECT7796</strain>
    </source>
</reference>
<gene>
    <name evidence="1" type="ORF">FLACOL7796_01907</name>
    <name evidence="2" type="ORF">TRV642_1960</name>
</gene>
<keyword evidence="3" id="KW-1185">Reference proteome</keyword>
<dbReference type="AlphaFoldDB" id="A0A9W4X9P6"/>
<evidence type="ECO:0008006" key="5">
    <source>
        <dbReference type="Google" id="ProtNLM"/>
    </source>
</evidence>
<proteinExistence type="predicted"/>
<dbReference type="RefSeq" id="WP_246253206.1">
    <property type="nucleotide sequence ID" value="NZ_CADCST010000077.1"/>
</dbReference>
<dbReference type="EMBL" id="OX336425">
    <property type="protein sequence ID" value="CAI2766891.1"/>
    <property type="molecule type" value="Genomic_DNA"/>
</dbReference>
<sequence length="176" mass="20448">MIENFVLLAFDTYYFDGKAKTVCIEFNQWNQDKDYKVHSEIIDNIEDYIPGEFYRRELPCILSLLQKMKLENIDAIIVDGYIYLDDDKKYGLGGYLYEKLNQKIPIIGVAKTNFASLNKDKKSLFRGDSKKPLFITSIGIDLDDAFTKVESMAGEFRFPTLLKELDRLTKEIQITL</sequence>
<protein>
    <recommendedName>
        <fullName evidence="5">Endonuclease V</fullName>
    </recommendedName>
</protein>
<dbReference type="Gene3D" id="3.30.2170.10">
    <property type="entry name" value="archaeoglobus fulgidus dsm 4304 superfamily"/>
    <property type="match status" value="1"/>
</dbReference>
<accession>A0A9W4X9P6</accession>
<dbReference type="GO" id="GO:0006281">
    <property type="term" value="P:DNA repair"/>
    <property type="evidence" value="ECO:0007669"/>
    <property type="project" value="InterPro"/>
</dbReference>
<organism evidence="2 4">
    <name type="scientific">Flavobacterium collinsii</name>
    <dbReference type="NCBI Taxonomy" id="1114861"/>
    <lineage>
        <taxon>Bacteria</taxon>
        <taxon>Pseudomonadati</taxon>
        <taxon>Bacteroidota</taxon>
        <taxon>Flavobacteriia</taxon>
        <taxon>Flavobacteriales</taxon>
        <taxon>Flavobacteriaceae</taxon>
        <taxon>Flavobacterium</taxon>
    </lineage>
</organism>
<name>A0A9W4X9P6_9FLAO</name>
<dbReference type="EMBL" id="CADCST010000077">
    <property type="protein sequence ID" value="CAA9197856.1"/>
    <property type="molecule type" value="Genomic_DNA"/>
</dbReference>
<dbReference type="Proteomes" id="UP000474567">
    <property type="component" value="Unassembled WGS sequence"/>
</dbReference>